<dbReference type="InterPro" id="IPR046357">
    <property type="entry name" value="PPIase_dom_sf"/>
</dbReference>
<dbReference type="GO" id="GO:0006457">
    <property type="term" value="P:protein folding"/>
    <property type="evidence" value="ECO:0007669"/>
    <property type="project" value="UniProtKB-UniRule"/>
</dbReference>
<evidence type="ECO:0000256" key="9">
    <source>
        <dbReference type="ARBA" id="ARBA00023235"/>
    </source>
</evidence>
<evidence type="ECO:0000256" key="7">
    <source>
        <dbReference type="ARBA" id="ARBA00023110"/>
    </source>
</evidence>
<evidence type="ECO:0000313" key="19">
    <source>
        <dbReference type="Proteomes" id="UP001177258"/>
    </source>
</evidence>
<keyword evidence="7 12" id="KW-0697">Rotamase</keyword>
<evidence type="ECO:0000256" key="12">
    <source>
        <dbReference type="HAMAP-Rule" id="MF_00303"/>
    </source>
</evidence>
<dbReference type="EC" id="5.2.1.8" evidence="3 12"/>
<dbReference type="InterPro" id="IPR005215">
    <property type="entry name" value="Trig_fac"/>
</dbReference>
<dbReference type="FunFam" id="3.10.50.40:FF:000001">
    <property type="entry name" value="Trigger factor"/>
    <property type="match status" value="1"/>
</dbReference>
<keyword evidence="5 12" id="KW-0963">Cytoplasm</keyword>
<evidence type="ECO:0000256" key="13">
    <source>
        <dbReference type="PROSITE-ProRule" id="PRU00277"/>
    </source>
</evidence>
<dbReference type="HAMAP" id="MF_00303">
    <property type="entry name" value="Trigger_factor_Tig"/>
    <property type="match status" value="1"/>
</dbReference>
<evidence type="ECO:0000256" key="11">
    <source>
        <dbReference type="ARBA" id="ARBA00029986"/>
    </source>
</evidence>
<dbReference type="SUPFAM" id="SSF54534">
    <property type="entry name" value="FKBP-like"/>
    <property type="match status" value="1"/>
</dbReference>
<dbReference type="SUPFAM" id="SSF102735">
    <property type="entry name" value="Trigger factor ribosome-binding domain"/>
    <property type="match status" value="1"/>
</dbReference>
<evidence type="ECO:0000256" key="6">
    <source>
        <dbReference type="ARBA" id="ARBA00022618"/>
    </source>
</evidence>
<name>A0AA90PT17_9HELI</name>
<dbReference type="EMBL" id="JAUYZK010000004">
    <property type="protein sequence ID" value="MDP2538919.1"/>
    <property type="molecule type" value="Genomic_DNA"/>
</dbReference>
<keyword evidence="20" id="KW-1185">Reference proteome</keyword>
<gene>
    <name evidence="12 18" type="primary">tig</name>
    <name evidence="17" type="ORF">Q5I04_02975</name>
    <name evidence="18" type="ORF">Q5I06_03905</name>
</gene>
<evidence type="ECO:0000256" key="4">
    <source>
        <dbReference type="ARBA" id="ARBA00016902"/>
    </source>
</evidence>
<evidence type="ECO:0000256" key="2">
    <source>
        <dbReference type="ARBA" id="ARBA00005464"/>
    </source>
</evidence>
<keyword evidence="6 12" id="KW-0132">Cell division</keyword>
<dbReference type="Gene3D" id="3.10.50.40">
    <property type="match status" value="1"/>
</dbReference>
<dbReference type="Proteomes" id="UP001240777">
    <property type="component" value="Unassembled WGS sequence"/>
</dbReference>
<dbReference type="GO" id="GO:0003755">
    <property type="term" value="F:peptidyl-prolyl cis-trans isomerase activity"/>
    <property type="evidence" value="ECO:0007669"/>
    <property type="project" value="UniProtKB-UniRule"/>
</dbReference>
<evidence type="ECO:0000256" key="1">
    <source>
        <dbReference type="ARBA" id="ARBA00000971"/>
    </source>
</evidence>
<dbReference type="Pfam" id="PF00254">
    <property type="entry name" value="FKBP_C"/>
    <property type="match status" value="1"/>
</dbReference>
<dbReference type="GO" id="GO:0051301">
    <property type="term" value="P:cell division"/>
    <property type="evidence" value="ECO:0007669"/>
    <property type="project" value="UniProtKB-KW"/>
</dbReference>
<feature type="domain" description="PPIase FKBP-type" evidence="16">
    <location>
        <begin position="165"/>
        <end position="247"/>
    </location>
</feature>
<evidence type="ECO:0000313" key="20">
    <source>
        <dbReference type="Proteomes" id="UP001240777"/>
    </source>
</evidence>
<dbReference type="AlphaFoldDB" id="A0AA90PT17"/>
<evidence type="ECO:0000256" key="3">
    <source>
        <dbReference type="ARBA" id="ARBA00013194"/>
    </source>
</evidence>
<evidence type="ECO:0000313" key="17">
    <source>
        <dbReference type="EMBL" id="MDO7252876.1"/>
    </source>
</evidence>
<dbReference type="InterPro" id="IPR037041">
    <property type="entry name" value="Trigger_fac_C_sf"/>
</dbReference>
<dbReference type="SUPFAM" id="SSF109998">
    <property type="entry name" value="Triger factor/SurA peptide-binding domain-like"/>
    <property type="match status" value="1"/>
</dbReference>
<dbReference type="Pfam" id="PF05698">
    <property type="entry name" value="Trigger_C"/>
    <property type="match status" value="1"/>
</dbReference>
<dbReference type="PIRSF" id="PIRSF003095">
    <property type="entry name" value="Trigger_factor"/>
    <property type="match status" value="1"/>
</dbReference>
<dbReference type="GO" id="GO:0015031">
    <property type="term" value="P:protein transport"/>
    <property type="evidence" value="ECO:0007669"/>
    <property type="project" value="UniProtKB-UniRule"/>
</dbReference>
<evidence type="ECO:0000256" key="14">
    <source>
        <dbReference type="RuleBase" id="RU003914"/>
    </source>
</evidence>
<dbReference type="Gene3D" id="3.30.70.1050">
    <property type="entry name" value="Trigger factor ribosome-binding domain"/>
    <property type="match status" value="1"/>
</dbReference>
<dbReference type="InterPro" id="IPR008880">
    <property type="entry name" value="Trigger_fac_C"/>
</dbReference>
<dbReference type="GO" id="GO:0005737">
    <property type="term" value="C:cytoplasm"/>
    <property type="evidence" value="ECO:0007669"/>
    <property type="project" value="UniProtKB-SubCell"/>
</dbReference>
<comment type="catalytic activity">
    <reaction evidence="1 12 13">
        <text>[protein]-peptidylproline (omega=180) = [protein]-peptidylproline (omega=0)</text>
        <dbReference type="Rhea" id="RHEA:16237"/>
        <dbReference type="Rhea" id="RHEA-COMP:10747"/>
        <dbReference type="Rhea" id="RHEA-COMP:10748"/>
        <dbReference type="ChEBI" id="CHEBI:83833"/>
        <dbReference type="ChEBI" id="CHEBI:83834"/>
        <dbReference type="EC" id="5.2.1.8"/>
    </reaction>
</comment>
<keyword evidence="10 12" id="KW-0131">Cell cycle</keyword>
<evidence type="ECO:0000313" key="18">
    <source>
        <dbReference type="EMBL" id="MDP2538919.1"/>
    </source>
</evidence>
<dbReference type="InterPro" id="IPR036611">
    <property type="entry name" value="Trigger_fac_ribosome-bd_sf"/>
</dbReference>
<evidence type="ECO:0000259" key="16">
    <source>
        <dbReference type="PROSITE" id="PS50059"/>
    </source>
</evidence>
<evidence type="ECO:0000256" key="8">
    <source>
        <dbReference type="ARBA" id="ARBA00023186"/>
    </source>
</evidence>
<feature type="region of interest" description="Disordered" evidence="15">
    <location>
        <begin position="432"/>
        <end position="453"/>
    </location>
</feature>
<dbReference type="RefSeq" id="WP_305516720.1">
    <property type="nucleotide sequence ID" value="NZ_JAUPEV010000003.1"/>
</dbReference>
<comment type="caution">
    <text evidence="18">The sequence shown here is derived from an EMBL/GenBank/DDBJ whole genome shotgun (WGS) entry which is preliminary data.</text>
</comment>
<dbReference type="InterPro" id="IPR008881">
    <property type="entry name" value="Trigger_fac_ribosome-bd_bac"/>
</dbReference>
<dbReference type="PROSITE" id="PS50059">
    <property type="entry name" value="FKBP_PPIASE"/>
    <property type="match status" value="1"/>
</dbReference>
<keyword evidence="9 12" id="KW-0413">Isomerase</keyword>
<reference evidence="17 19" key="3">
    <citation type="journal article" date="2024" name="Syst. Appl. Microbiol.">
        <title>Helicobacter cappadocius sp. nov., from lizards: The first psychrotrophic Helicobacter species.</title>
        <authorList>
            <person name="Aydin F."/>
            <person name="Tarhane S."/>
            <person name="Karakaya E."/>
            <person name="Abay S."/>
            <person name="Kayman T."/>
            <person name="Guran O."/>
            <person name="Bozkurt E."/>
            <person name="Uzum N."/>
            <person name="Avci A."/>
            <person name="Olgun K."/>
            <person name="Jablonski D."/>
            <person name="Guran C."/>
            <person name="Burcin Saticioglu I."/>
        </authorList>
    </citation>
    <scope>NUCLEOTIDE SEQUENCE [LARGE SCALE GENOMIC DNA]</scope>
    <source>
        <strain evidence="17">Faydin-H75</strain>
        <strain evidence="19">faydin-H76</strain>
    </source>
</reference>
<evidence type="ECO:0000256" key="5">
    <source>
        <dbReference type="ARBA" id="ARBA00022490"/>
    </source>
</evidence>
<dbReference type="EMBL" id="JAUPEV010000003">
    <property type="protein sequence ID" value="MDO7252876.1"/>
    <property type="molecule type" value="Genomic_DNA"/>
</dbReference>
<keyword evidence="8 12" id="KW-0143">Chaperone</keyword>
<protein>
    <recommendedName>
        <fullName evidence="4 12">Trigger factor</fullName>
        <shortName evidence="12">TF</shortName>
        <ecNumber evidence="3 12">5.2.1.8</ecNumber>
    </recommendedName>
    <alternativeName>
        <fullName evidence="11 12">PPIase</fullName>
    </alternativeName>
</protein>
<reference evidence="18 20" key="1">
    <citation type="submission" date="2023-07" db="EMBL/GenBank/DDBJ databases">
        <title>Unpublished Manusciprt.</title>
        <authorList>
            <person name="Aydin F."/>
            <person name="Tarhane S."/>
            <person name="Saticioglu I.B."/>
            <person name="Karakaya E."/>
            <person name="Abay S."/>
            <person name="Guran O."/>
            <person name="Bozkurt E."/>
            <person name="Uzum N."/>
            <person name="Olgun K."/>
            <person name="Jablonski D."/>
        </authorList>
    </citation>
    <scope>NUCLEOTIDE SEQUENCE</scope>
    <source>
        <strain evidence="20">faydin-H75</strain>
        <strain evidence="18">Faydin-H76</strain>
    </source>
</reference>
<dbReference type="InterPro" id="IPR027304">
    <property type="entry name" value="Trigger_fact/SurA_dom_sf"/>
</dbReference>
<evidence type="ECO:0000256" key="10">
    <source>
        <dbReference type="ARBA" id="ARBA00023306"/>
    </source>
</evidence>
<dbReference type="Proteomes" id="UP001177258">
    <property type="component" value="Unassembled WGS sequence"/>
</dbReference>
<evidence type="ECO:0000256" key="15">
    <source>
        <dbReference type="SAM" id="MobiDB-lite"/>
    </source>
</evidence>
<comment type="similarity">
    <text evidence="2 12 14">Belongs to the FKBP-type PPIase family. Tig subfamily.</text>
</comment>
<sequence length="453" mass="51581">MNLQTKKINSANASVSGEILLEDLEKKLNKIATKISKTVKMDGFRKGKVPLNVVKSRYKENIEQDAQKEAVEEMLQLGLKELQIDAKDVIGDPIITEFDKKDTFISTTIKISLKPDFKLDNIDSYVPDVKLKQITNKQIEDRLNDIAKNKAPLIEAKKDKKLDKGDTANIDFKGFIDDKAFEGGEAKGFDLNIGSGQFIPGFEDALVGLKVGEEKDIDVSFPENYQAPNLAGKAAVFKVKLNKIQVKDQPKIDDELAKSLLPEEKEPSLVILKEKIREQLELESKTKLYNEELKEKLIENLNKGIDFDLPDLIVEQEMDLLFRNSLNILDPKELESLKSDPKKAQEKRNSFKEEAQKSVKITFIVDLLSKQENISVEDNEVLQTVYYESMMSGQNPKDMIEYYKKNNLFPALKMAMIEDKILVHLLDKKLGKNTKSEKPKEEKLLKKSKTEEK</sequence>
<accession>A0AA90PT17</accession>
<organism evidence="18 19">
    <name type="scientific">Helicobacter cappadocius</name>
    <dbReference type="NCBI Taxonomy" id="3063998"/>
    <lineage>
        <taxon>Bacteria</taxon>
        <taxon>Pseudomonadati</taxon>
        <taxon>Campylobacterota</taxon>
        <taxon>Epsilonproteobacteria</taxon>
        <taxon>Campylobacterales</taxon>
        <taxon>Helicobacteraceae</taxon>
        <taxon>Helicobacter</taxon>
    </lineage>
</organism>
<comment type="function">
    <text evidence="12">Involved in protein export. Acts as a chaperone by maintaining the newly synthesized protein in an open conformation. Functions as a peptidyl-prolyl cis-trans isomerase.</text>
</comment>
<dbReference type="Gene3D" id="1.10.3120.10">
    <property type="entry name" value="Trigger factor, C-terminal domain"/>
    <property type="match status" value="1"/>
</dbReference>
<proteinExistence type="inferred from homology"/>
<reference evidence="17" key="2">
    <citation type="submission" date="2023-07" db="EMBL/GenBank/DDBJ databases">
        <authorList>
            <person name="Aydin F."/>
            <person name="Tarhane S."/>
            <person name="Saticioglu I.B."/>
            <person name="Karakaya E."/>
            <person name="Abay S."/>
            <person name="Guran O."/>
            <person name="Bozkurt E."/>
            <person name="Uzum N."/>
            <person name="Olgun K."/>
            <person name="Jablonski D."/>
        </authorList>
    </citation>
    <scope>NUCLEOTIDE SEQUENCE</scope>
    <source>
        <strain evidence="17">Faydin-H75</strain>
    </source>
</reference>
<dbReference type="NCBIfam" id="TIGR00115">
    <property type="entry name" value="tig"/>
    <property type="match status" value="1"/>
</dbReference>
<dbReference type="Pfam" id="PF05697">
    <property type="entry name" value="Trigger_N"/>
    <property type="match status" value="1"/>
</dbReference>
<comment type="domain">
    <text evidence="12">Consists of 3 domains; the N-terminus binds the ribosome, the middle domain has PPIase activity, while the C-terminus has intrinsic chaperone activity on its own.</text>
</comment>
<comment type="subcellular location">
    <subcellularLocation>
        <location evidence="12">Cytoplasm</location>
    </subcellularLocation>
    <text evidence="12">About half TF is bound to the ribosome near the polypeptide exit tunnel while the other half is free in the cytoplasm.</text>
</comment>
<dbReference type="InterPro" id="IPR001179">
    <property type="entry name" value="PPIase_FKBP_dom"/>
</dbReference>